<evidence type="ECO:0000256" key="2">
    <source>
        <dbReference type="ARBA" id="ARBA00023163"/>
    </source>
</evidence>
<dbReference type="CDD" id="cd03138">
    <property type="entry name" value="GATase1_AraC_2"/>
    <property type="match status" value="1"/>
</dbReference>
<comment type="caution">
    <text evidence="4">The sequence shown here is derived from an EMBL/GenBank/DDBJ whole genome shotgun (WGS) entry which is preliminary data.</text>
</comment>
<evidence type="ECO:0000259" key="3">
    <source>
        <dbReference type="PROSITE" id="PS01124"/>
    </source>
</evidence>
<protein>
    <submittedName>
        <fullName evidence="4">Transcriptional regulator GlxA family with amidase domain</fullName>
    </submittedName>
</protein>
<dbReference type="PANTHER" id="PTHR43130:SF3">
    <property type="entry name" value="HTH-TYPE TRANSCRIPTIONAL REGULATOR RV1931C"/>
    <property type="match status" value="1"/>
</dbReference>
<reference evidence="4 5" key="1">
    <citation type="submission" date="2020-08" db="EMBL/GenBank/DDBJ databases">
        <title>Genomic Encyclopedia of Type Strains, Phase IV (KMG-IV): sequencing the most valuable type-strain genomes for metagenomic binning, comparative biology and taxonomic classification.</title>
        <authorList>
            <person name="Goeker M."/>
        </authorList>
    </citation>
    <scope>NUCLEOTIDE SEQUENCE [LARGE SCALE GENOMIC DNA]</scope>
    <source>
        <strain evidence="4 5">DSM 29007</strain>
    </source>
</reference>
<keyword evidence="5" id="KW-1185">Reference proteome</keyword>
<evidence type="ECO:0000313" key="5">
    <source>
        <dbReference type="Proteomes" id="UP000582837"/>
    </source>
</evidence>
<dbReference type="Gene3D" id="1.10.10.60">
    <property type="entry name" value="Homeodomain-like"/>
    <property type="match status" value="1"/>
</dbReference>
<dbReference type="PANTHER" id="PTHR43130">
    <property type="entry name" value="ARAC-FAMILY TRANSCRIPTIONAL REGULATOR"/>
    <property type="match status" value="1"/>
</dbReference>
<dbReference type="InterPro" id="IPR002818">
    <property type="entry name" value="DJ-1/PfpI"/>
</dbReference>
<dbReference type="InterPro" id="IPR029062">
    <property type="entry name" value="Class_I_gatase-like"/>
</dbReference>
<dbReference type="PROSITE" id="PS01124">
    <property type="entry name" value="HTH_ARAC_FAMILY_2"/>
    <property type="match status" value="1"/>
</dbReference>
<evidence type="ECO:0000256" key="1">
    <source>
        <dbReference type="ARBA" id="ARBA00023015"/>
    </source>
</evidence>
<proteinExistence type="predicted"/>
<gene>
    <name evidence="4" type="ORF">HNQ61_000322</name>
</gene>
<accession>A0A841GJ64</accession>
<dbReference type="InterPro" id="IPR018060">
    <property type="entry name" value="HTH_AraC"/>
</dbReference>
<dbReference type="Proteomes" id="UP000582837">
    <property type="component" value="Unassembled WGS sequence"/>
</dbReference>
<dbReference type="SMART" id="SM00342">
    <property type="entry name" value="HTH_ARAC"/>
    <property type="match status" value="1"/>
</dbReference>
<evidence type="ECO:0000313" key="4">
    <source>
        <dbReference type="EMBL" id="MBB6068711.1"/>
    </source>
</evidence>
<dbReference type="RefSeq" id="WP_205761099.1">
    <property type="nucleotide sequence ID" value="NZ_JABDTL010000001.1"/>
</dbReference>
<dbReference type="GO" id="GO:0003700">
    <property type="term" value="F:DNA-binding transcription factor activity"/>
    <property type="evidence" value="ECO:0007669"/>
    <property type="project" value="InterPro"/>
</dbReference>
<dbReference type="InterPro" id="IPR052158">
    <property type="entry name" value="INH-QAR"/>
</dbReference>
<keyword evidence="2" id="KW-0804">Transcription</keyword>
<dbReference type="SUPFAM" id="SSF52317">
    <property type="entry name" value="Class I glutamine amidotransferase-like"/>
    <property type="match status" value="1"/>
</dbReference>
<dbReference type="GO" id="GO:0043565">
    <property type="term" value="F:sequence-specific DNA binding"/>
    <property type="evidence" value="ECO:0007669"/>
    <property type="project" value="InterPro"/>
</dbReference>
<organism evidence="4 5">
    <name type="scientific">Longimicrobium terrae</name>
    <dbReference type="NCBI Taxonomy" id="1639882"/>
    <lineage>
        <taxon>Bacteria</taxon>
        <taxon>Pseudomonadati</taxon>
        <taxon>Gemmatimonadota</taxon>
        <taxon>Longimicrobiia</taxon>
        <taxon>Longimicrobiales</taxon>
        <taxon>Longimicrobiaceae</taxon>
        <taxon>Longimicrobium</taxon>
    </lineage>
</organism>
<dbReference type="InterPro" id="IPR009057">
    <property type="entry name" value="Homeodomain-like_sf"/>
</dbReference>
<dbReference type="EMBL" id="JACHIA010000001">
    <property type="protein sequence ID" value="MBB6068711.1"/>
    <property type="molecule type" value="Genomic_DNA"/>
</dbReference>
<keyword evidence="1" id="KW-0805">Transcription regulation</keyword>
<dbReference type="Gene3D" id="3.40.50.880">
    <property type="match status" value="1"/>
</dbReference>
<feature type="domain" description="HTH araC/xylS-type" evidence="3">
    <location>
        <begin position="268"/>
        <end position="365"/>
    </location>
</feature>
<name>A0A841GJ64_9BACT</name>
<sequence>MALLAEMRVAVALVPAAAFARRGLRTRSFRAILPASVTIAIFRGIPAMRIVDVMALAGAMPSSVAITADVIATANRLAAMEGRSPVFGPRFSGSGRRMAGQLCTGVPAPKGTPGDAEIVIVPGLGATTEPGVLERIGRGDARTAIRALKQAAARGGEIAASCSSVFLLAEAGLLDGRRATTTWWLAPLFGRMYPAVQLDADAMVVAEGPVTTAGAAMAQLDLMLALVTRHGGPELAERCARYLLLDGRRSQARYMALGYLSEADPDVVRAERWARAHLHTGISAAELAAAAGLSTRTFARRVERATGLSPVRFLQRLRVERAVELLETTSCTVEEIARRVGYAEPTTLRRILRRNAGVRPRDVRG</sequence>
<dbReference type="Pfam" id="PF12833">
    <property type="entry name" value="HTH_18"/>
    <property type="match status" value="1"/>
</dbReference>
<dbReference type="AlphaFoldDB" id="A0A841GJ64"/>
<dbReference type="SUPFAM" id="SSF46689">
    <property type="entry name" value="Homeodomain-like"/>
    <property type="match status" value="2"/>
</dbReference>
<dbReference type="Pfam" id="PF01965">
    <property type="entry name" value="DJ-1_PfpI"/>
    <property type="match status" value="1"/>
</dbReference>